<name>A0A6J6AHS0_9ZZZZ</name>
<dbReference type="Gene3D" id="1.10.357.10">
    <property type="entry name" value="Tetracycline Repressor, domain 2"/>
    <property type="match status" value="1"/>
</dbReference>
<evidence type="ECO:0000256" key="1">
    <source>
        <dbReference type="ARBA" id="ARBA00023125"/>
    </source>
</evidence>
<dbReference type="Pfam" id="PF00440">
    <property type="entry name" value="TetR_N"/>
    <property type="match status" value="1"/>
</dbReference>
<dbReference type="EMBL" id="CAETWZ010000149">
    <property type="protein sequence ID" value="CAB4368415.1"/>
    <property type="molecule type" value="Genomic_DNA"/>
</dbReference>
<sequence>METLVSFGIEELERNGSINFNLETVLRESGVSRGSLYHHFGSRIGLISRCEAELLKKSLKADNEGVRLLINMGVSGKELFEILAMQVRTNGSPDALARRQRRIRTLALAMEDANLRAMLTEAQDKGSKFFAESLALAQEKGLIRPIVDLEALSYLVQSMFLGRILVDNTENSALSDGINEATITALEKLLNPQA</sequence>
<feature type="domain" description="HTH tetR-type" evidence="2">
    <location>
        <begin position="1"/>
        <end position="58"/>
    </location>
</feature>
<evidence type="ECO:0000313" key="3">
    <source>
        <dbReference type="EMBL" id="CAB4368415.1"/>
    </source>
</evidence>
<dbReference type="EMBL" id="CAFBQH010000131">
    <property type="protein sequence ID" value="CAB5056718.1"/>
    <property type="molecule type" value="Genomic_DNA"/>
</dbReference>
<reference evidence="3" key="1">
    <citation type="submission" date="2020-05" db="EMBL/GenBank/DDBJ databases">
        <authorList>
            <person name="Chiriac C."/>
            <person name="Salcher M."/>
            <person name="Ghai R."/>
            <person name="Kavagutti S V."/>
        </authorList>
    </citation>
    <scope>NUCLEOTIDE SEQUENCE</scope>
</reference>
<keyword evidence="1" id="KW-0238">DNA-binding</keyword>
<dbReference type="SUPFAM" id="SSF46689">
    <property type="entry name" value="Homeodomain-like"/>
    <property type="match status" value="1"/>
</dbReference>
<dbReference type="InterPro" id="IPR009057">
    <property type="entry name" value="Homeodomain-like_sf"/>
</dbReference>
<dbReference type="InterPro" id="IPR001647">
    <property type="entry name" value="HTH_TetR"/>
</dbReference>
<accession>A0A6J6AHS0</accession>
<organism evidence="3">
    <name type="scientific">freshwater metagenome</name>
    <dbReference type="NCBI Taxonomy" id="449393"/>
    <lineage>
        <taxon>unclassified sequences</taxon>
        <taxon>metagenomes</taxon>
        <taxon>ecological metagenomes</taxon>
    </lineage>
</organism>
<protein>
    <submittedName>
        <fullName evidence="3">Unannotated protein</fullName>
    </submittedName>
</protein>
<dbReference type="GO" id="GO:0003677">
    <property type="term" value="F:DNA binding"/>
    <property type="evidence" value="ECO:0007669"/>
    <property type="project" value="UniProtKB-KW"/>
</dbReference>
<dbReference type="SUPFAM" id="SSF48498">
    <property type="entry name" value="Tetracyclin repressor-like, C-terminal domain"/>
    <property type="match status" value="1"/>
</dbReference>
<evidence type="ECO:0000313" key="4">
    <source>
        <dbReference type="EMBL" id="CAB5056718.1"/>
    </source>
</evidence>
<gene>
    <name evidence="3" type="ORF">UFOPK4179_01216</name>
    <name evidence="4" type="ORF">UFOPK4293_01546</name>
</gene>
<dbReference type="AlphaFoldDB" id="A0A6J6AHS0"/>
<dbReference type="InterPro" id="IPR036271">
    <property type="entry name" value="Tet_transcr_reg_TetR-rel_C_sf"/>
</dbReference>
<proteinExistence type="predicted"/>
<dbReference type="PROSITE" id="PS50977">
    <property type="entry name" value="HTH_TETR_2"/>
    <property type="match status" value="1"/>
</dbReference>
<evidence type="ECO:0000259" key="2">
    <source>
        <dbReference type="PROSITE" id="PS50977"/>
    </source>
</evidence>